<proteinExistence type="predicted"/>
<dbReference type="RefSeq" id="XP_043009717.1">
    <property type="nucleotide sequence ID" value="XM_043151637.1"/>
</dbReference>
<sequence>MPHERMERPRTFLLKRLFFDNIPQMLAGRQSHAGSRRREELGGNKAIRWELAGVRRLQRALVNALASATRDGDVFRMNLIGGALGILAKARAFESLGEGIHLGEEQDVALLLCDAVYIFERSCARESDSQDPLVNIIRNSTRGEDLAKLVIDSGLSYIVNPSPISFGLRHPRQTPYRYFHSQLKEALEKAQIESPEDITVMARELLGGMLFAHVPGEEGAVERGQWPLP</sequence>
<keyword evidence="2" id="KW-1185">Reference proteome</keyword>
<dbReference type="GeneID" id="66076009"/>
<comment type="caution">
    <text evidence="1">The sequence shown here is derived from an EMBL/GenBank/DDBJ whole genome shotgun (WGS) entry which is preliminary data.</text>
</comment>
<protein>
    <submittedName>
        <fullName evidence="1">Uncharacterized protein</fullName>
    </submittedName>
</protein>
<dbReference type="AlphaFoldDB" id="A0A9P7S183"/>
<evidence type="ECO:0000313" key="1">
    <source>
        <dbReference type="EMBL" id="KAG7093247.1"/>
    </source>
</evidence>
<reference evidence="1" key="1">
    <citation type="journal article" date="2021" name="Genome Biol. Evol.">
        <title>The assembled and annotated genome of the fairy-ring fungus Marasmius oreades.</title>
        <authorList>
            <person name="Hiltunen M."/>
            <person name="Ament-Velasquez S.L."/>
            <person name="Johannesson H."/>
        </authorList>
    </citation>
    <scope>NUCLEOTIDE SEQUENCE</scope>
    <source>
        <strain evidence="1">03SP1</strain>
    </source>
</reference>
<evidence type="ECO:0000313" key="2">
    <source>
        <dbReference type="Proteomes" id="UP001049176"/>
    </source>
</evidence>
<dbReference type="Proteomes" id="UP001049176">
    <property type="component" value="Chromosome 4"/>
</dbReference>
<name>A0A9P7S183_9AGAR</name>
<accession>A0A9P7S183</accession>
<organism evidence="1 2">
    <name type="scientific">Marasmius oreades</name>
    <name type="common">fairy-ring Marasmius</name>
    <dbReference type="NCBI Taxonomy" id="181124"/>
    <lineage>
        <taxon>Eukaryota</taxon>
        <taxon>Fungi</taxon>
        <taxon>Dikarya</taxon>
        <taxon>Basidiomycota</taxon>
        <taxon>Agaricomycotina</taxon>
        <taxon>Agaricomycetes</taxon>
        <taxon>Agaricomycetidae</taxon>
        <taxon>Agaricales</taxon>
        <taxon>Marasmiineae</taxon>
        <taxon>Marasmiaceae</taxon>
        <taxon>Marasmius</taxon>
    </lineage>
</organism>
<dbReference type="EMBL" id="CM032184">
    <property type="protein sequence ID" value="KAG7093247.1"/>
    <property type="molecule type" value="Genomic_DNA"/>
</dbReference>
<dbReference type="KEGG" id="more:E1B28_006933"/>
<gene>
    <name evidence="1" type="ORF">E1B28_006933</name>
</gene>